<dbReference type="WBParaSite" id="Pan_g22149.t1">
    <property type="protein sequence ID" value="Pan_g22149.t1"/>
    <property type="gene ID" value="Pan_g22149"/>
</dbReference>
<evidence type="ECO:0000256" key="2">
    <source>
        <dbReference type="SAM" id="Phobius"/>
    </source>
</evidence>
<dbReference type="Proteomes" id="UP000492821">
    <property type="component" value="Unassembled WGS sequence"/>
</dbReference>
<protein>
    <submittedName>
        <fullName evidence="4">DUF1758 domain-containing protein</fullName>
    </submittedName>
</protein>
<organism evidence="3 4">
    <name type="scientific">Panagrellus redivivus</name>
    <name type="common">Microworm</name>
    <dbReference type="NCBI Taxonomy" id="6233"/>
    <lineage>
        <taxon>Eukaryota</taxon>
        <taxon>Metazoa</taxon>
        <taxon>Ecdysozoa</taxon>
        <taxon>Nematoda</taxon>
        <taxon>Chromadorea</taxon>
        <taxon>Rhabditida</taxon>
        <taxon>Tylenchina</taxon>
        <taxon>Panagrolaimomorpha</taxon>
        <taxon>Panagrolaimoidea</taxon>
        <taxon>Panagrolaimidae</taxon>
        <taxon>Panagrellus</taxon>
    </lineage>
</organism>
<feature type="compositionally biased region" description="Low complexity" evidence="1">
    <location>
        <begin position="230"/>
        <end position="265"/>
    </location>
</feature>
<sequence>MIRSQDVDINGSTWQGNHLCKKDGQEISLVFNKPPNGVSSITFYCISLSYRRRSTSRMKILILSLALLGYAIAFKPLGSRVPRLPALSKLDLVLRTSEEHSIANLIAYGQGPVSRELRRQLSHPNSPLGAELKKTLLQLNHKFHHGKILEFDHGLDIILGLSYLENVKRLRQPKSDQDRSVGITLTMLHHQAAPASDEPATVLPVYPSPHSPFLTKLPVEPSELPASSQSPLEPASSVAPSESSSEAPVPASSAAPSELPSEVPVPASSEAPLVASSAAPSVVSSAESLVASSAAPLVASSAEPSVASSEAPLVASSEAPLVASSAEPSVASSKAPLLSSSANPLPPSSEAPASSAAPSSSQAPTEPSVATHSTRAPLTPAPLDELDEYLVRVPYLVRSFELLRHHSNQLIRAAFLKVLVNGGRAEDEEKLAFLLIKRGVRSLERARLLNRVPQIE</sequence>
<keyword evidence="2" id="KW-1133">Transmembrane helix</keyword>
<dbReference type="AlphaFoldDB" id="A0A7E4ZWN6"/>
<evidence type="ECO:0000313" key="3">
    <source>
        <dbReference type="Proteomes" id="UP000492821"/>
    </source>
</evidence>
<name>A0A7E4ZWN6_PANRE</name>
<reference evidence="4" key="2">
    <citation type="submission" date="2020-10" db="UniProtKB">
        <authorList>
            <consortium name="WormBaseParasite"/>
        </authorList>
    </citation>
    <scope>IDENTIFICATION</scope>
</reference>
<keyword evidence="2" id="KW-0812">Transmembrane</keyword>
<evidence type="ECO:0000313" key="4">
    <source>
        <dbReference type="WBParaSite" id="Pan_g22149.t1"/>
    </source>
</evidence>
<proteinExistence type="predicted"/>
<reference evidence="3" key="1">
    <citation type="journal article" date="2013" name="Genetics">
        <title>The draft genome and transcriptome of Panagrellus redivivus are shaped by the harsh demands of a free-living lifestyle.</title>
        <authorList>
            <person name="Srinivasan J."/>
            <person name="Dillman A.R."/>
            <person name="Macchietto M.G."/>
            <person name="Heikkinen L."/>
            <person name="Lakso M."/>
            <person name="Fracchia K.M."/>
            <person name="Antoshechkin I."/>
            <person name="Mortazavi A."/>
            <person name="Wong G."/>
            <person name="Sternberg P.W."/>
        </authorList>
    </citation>
    <scope>NUCLEOTIDE SEQUENCE [LARGE SCALE GENOMIC DNA]</scope>
    <source>
        <strain evidence="3">MT8872</strain>
    </source>
</reference>
<keyword evidence="2" id="KW-0472">Membrane</keyword>
<feature type="compositionally biased region" description="Low complexity" evidence="1">
    <location>
        <begin position="350"/>
        <end position="364"/>
    </location>
</feature>
<feature type="region of interest" description="Disordered" evidence="1">
    <location>
        <begin position="214"/>
        <end position="265"/>
    </location>
</feature>
<evidence type="ECO:0000256" key="1">
    <source>
        <dbReference type="SAM" id="MobiDB-lite"/>
    </source>
</evidence>
<feature type="transmembrane region" description="Helical" evidence="2">
    <location>
        <begin position="60"/>
        <end position="78"/>
    </location>
</feature>
<keyword evidence="3" id="KW-1185">Reference proteome</keyword>
<accession>A0A7E4ZWN6</accession>
<feature type="region of interest" description="Disordered" evidence="1">
    <location>
        <begin position="335"/>
        <end position="380"/>
    </location>
</feature>